<dbReference type="GO" id="GO:0008168">
    <property type="term" value="F:methyltransferase activity"/>
    <property type="evidence" value="ECO:0007669"/>
    <property type="project" value="UniProtKB-KW"/>
</dbReference>
<evidence type="ECO:0000313" key="8">
    <source>
        <dbReference type="Proteomes" id="UP001629367"/>
    </source>
</evidence>
<proteinExistence type="inferred from homology"/>
<dbReference type="InterPro" id="IPR023095">
    <property type="entry name" value="Ade_MeTrfase_dom_2"/>
</dbReference>
<dbReference type="PIRSF" id="PIRSF000398">
    <property type="entry name" value="M_m6A_EcoRV"/>
    <property type="match status" value="1"/>
</dbReference>
<dbReference type="PANTHER" id="PTHR30481:SF4">
    <property type="entry name" value="SITE-SPECIFIC DNA-METHYLTRANSFERASE (ADENINE-SPECIFIC)"/>
    <property type="match status" value="1"/>
</dbReference>
<dbReference type="EMBL" id="JAQQBZ010000014">
    <property type="protein sequence ID" value="MFM0595312.1"/>
    <property type="molecule type" value="Genomic_DNA"/>
</dbReference>
<dbReference type="RefSeq" id="WP_408214626.1">
    <property type="nucleotide sequence ID" value="NZ_JAQQBZ010000014.1"/>
</dbReference>
<dbReference type="Gene3D" id="3.40.50.150">
    <property type="entry name" value="Vaccinia Virus protein VP39"/>
    <property type="match status" value="1"/>
</dbReference>
<evidence type="ECO:0000313" key="7">
    <source>
        <dbReference type="EMBL" id="MFM0595312.1"/>
    </source>
</evidence>
<evidence type="ECO:0000256" key="4">
    <source>
        <dbReference type="ARBA" id="ARBA00022679"/>
    </source>
</evidence>
<dbReference type="SUPFAM" id="SSF53335">
    <property type="entry name" value="S-adenosyl-L-methionine-dependent methyltransferases"/>
    <property type="match status" value="1"/>
</dbReference>
<dbReference type="EC" id="2.1.1.72" evidence="2"/>
<keyword evidence="8" id="KW-1185">Reference proteome</keyword>
<dbReference type="Pfam" id="PF02086">
    <property type="entry name" value="MethyltransfD12"/>
    <property type="match status" value="1"/>
</dbReference>
<comment type="caution">
    <text evidence="7">The sequence shown here is derived from an EMBL/GenBank/DDBJ whole genome shotgun (WGS) entry which is preliminary data.</text>
</comment>
<keyword evidence="5" id="KW-0949">S-adenosyl-L-methionine</keyword>
<evidence type="ECO:0000256" key="5">
    <source>
        <dbReference type="ARBA" id="ARBA00022691"/>
    </source>
</evidence>
<protein>
    <recommendedName>
        <fullName evidence="2">site-specific DNA-methyltransferase (adenine-specific)</fullName>
        <ecNumber evidence="2">2.1.1.72</ecNumber>
    </recommendedName>
</protein>
<gene>
    <name evidence="7" type="ORF">PQQ68_20015</name>
</gene>
<evidence type="ECO:0000256" key="1">
    <source>
        <dbReference type="ARBA" id="ARBA00006594"/>
    </source>
</evidence>
<dbReference type="InterPro" id="IPR012327">
    <property type="entry name" value="MeTrfase_D12"/>
</dbReference>
<dbReference type="Proteomes" id="UP001629367">
    <property type="component" value="Unassembled WGS sequence"/>
</dbReference>
<evidence type="ECO:0000256" key="2">
    <source>
        <dbReference type="ARBA" id="ARBA00011900"/>
    </source>
</evidence>
<organism evidence="7 8">
    <name type="scientific">Paraburkholderia dilworthii</name>
    <dbReference type="NCBI Taxonomy" id="948106"/>
    <lineage>
        <taxon>Bacteria</taxon>
        <taxon>Pseudomonadati</taxon>
        <taxon>Pseudomonadota</taxon>
        <taxon>Betaproteobacteria</taxon>
        <taxon>Burkholderiales</taxon>
        <taxon>Burkholderiaceae</taxon>
        <taxon>Paraburkholderia</taxon>
    </lineage>
</organism>
<evidence type="ECO:0000256" key="3">
    <source>
        <dbReference type="ARBA" id="ARBA00022603"/>
    </source>
</evidence>
<accession>A0ABW9DAJ3</accession>
<dbReference type="InterPro" id="IPR012263">
    <property type="entry name" value="M_m6A_EcoRV"/>
</dbReference>
<dbReference type="PRINTS" id="PR00505">
    <property type="entry name" value="D12N6MTFRASE"/>
</dbReference>
<dbReference type="InterPro" id="IPR029063">
    <property type="entry name" value="SAM-dependent_MTases_sf"/>
</dbReference>
<evidence type="ECO:0000256" key="6">
    <source>
        <dbReference type="ARBA" id="ARBA00047942"/>
    </source>
</evidence>
<keyword evidence="3 7" id="KW-0489">Methyltransferase</keyword>
<comment type="catalytic activity">
    <reaction evidence="6">
        <text>a 2'-deoxyadenosine in DNA + S-adenosyl-L-methionine = an N(6)-methyl-2'-deoxyadenosine in DNA + S-adenosyl-L-homocysteine + H(+)</text>
        <dbReference type="Rhea" id="RHEA:15197"/>
        <dbReference type="Rhea" id="RHEA-COMP:12418"/>
        <dbReference type="Rhea" id="RHEA-COMP:12419"/>
        <dbReference type="ChEBI" id="CHEBI:15378"/>
        <dbReference type="ChEBI" id="CHEBI:57856"/>
        <dbReference type="ChEBI" id="CHEBI:59789"/>
        <dbReference type="ChEBI" id="CHEBI:90615"/>
        <dbReference type="ChEBI" id="CHEBI:90616"/>
        <dbReference type="EC" id="2.1.1.72"/>
    </reaction>
</comment>
<reference evidence="7 8" key="1">
    <citation type="journal article" date="2024" name="Chem. Sci.">
        <title>Discovery of megapolipeptins by genome mining of a Burkholderiales bacteria collection.</title>
        <authorList>
            <person name="Paulo B.S."/>
            <person name="Recchia M.J.J."/>
            <person name="Lee S."/>
            <person name="Fergusson C.H."/>
            <person name="Romanowski S.B."/>
            <person name="Hernandez A."/>
            <person name="Krull N."/>
            <person name="Liu D.Y."/>
            <person name="Cavanagh H."/>
            <person name="Bos A."/>
            <person name="Gray C.A."/>
            <person name="Murphy B.T."/>
            <person name="Linington R.G."/>
            <person name="Eustaquio A.S."/>
        </authorList>
    </citation>
    <scope>NUCLEOTIDE SEQUENCE [LARGE SCALE GENOMIC DNA]</scope>
    <source>
        <strain evidence="7 8">RL17-335-BIF-A</strain>
    </source>
</reference>
<dbReference type="GO" id="GO:0032259">
    <property type="term" value="P:methylation"/>
    <property type="evidence" value="ECO:0007669"/>
    <property type="project" value="UniProtKB-KW"/>
</dbReference>
<comment type="similarity">
    <text evidence="1">Belongs to the N(4)/N(6)-methyltransferase family.</text>
</comment>
<sequence length="263" mass="30142">MANPIVPWMGGKRRLADHLIPRFPRHECYVEVFAGGAALYFLRPPAAVEVINDINGDLINLYRVVQHHLEEFVRQFKWALTSRQVFKWLQETIPETLTDIQRAARFYYLQHNCFGAKVEGQSFGTATTAPPGLNLLRLEETLSAAHLRLSNTFVEHLDWKTCIDRYDRPHTLFYLDPPYWETEGYGVPFPYEEYVAMATRLRALKGKAIVSLNDHPAIRQAFDGFHIETVDIKYTVGGGGREAARKEVIIFSWDDASQPASLF</sequence>
<name>A0ABW9DAJ3_9BURK</name>
<keyword evidence="4" id="KW-0808">Transferase</keyword>
<dbReference type="Gene3D" id="1.10.1020.10">
    <property type="entry name" value="Adenine-specific Methyltransferase, Domain 2"/>
    <property type="match status" value="1"/>
</dbReference>
<dbReference type="PANTHER" id="PTHR30481">
    <property type="entry name" value="DNA ADENINE METHYLASE"/>
    <property type="match status" value="1"/>
</dbReference>